<sequence>MVTNWSLVPWIRWIKEKGTGRKEERREDPEAIESALDLLEGPYHGSQSGKRQKEDDGWTGQLGDWGNKQIERLKATRNHIPNQDGLRRTAGEWTNQLGGWRDKQIEHLKAARDRIPGQDDLRRTAGEWNDKITDIVTSVIEPQQGTLKGLADKAAVYVVSKALFPVRVGAAWVFTPGVAKWVVSAWRRMF</sequence>
<evidence type="ECO:0000313" key="3">
    <source>
        <dbReference type="Proteomes" id="UP001050691"/>
    </source>
</evidence>
<evidence type="ECO:0000313" key="2">
    <source>
        <dbReference type="EMBL" id="GJJ10484.1"/>
    </source>
</evidence>
<feature type="region of interest" description="Disordered" evidence="1">
    <location>
        <begin position="36"/>
        <end position="63"/>
    </location>
</feature>
<dbReference type="Proteomes" id="UP001050691">
    <property type="component" value="Unassembled WGS sequence"/>
</dbReference>
<evidence type="ECO:0000256" key="1">
    <source>
        <dbReference type="SAM" id="MobiDB-lite"/>
    </source>
</evidence>
<dbReference type="AlphaFoldDB" id="A0AAV5A791"/>
<proteinExistence type="predicted"/>
<dbReference type="EMBL" id="BPWL01000005">
    <property type="protein sequence ID" value="GJJ10484.1"/>
    <property type="molecule type" value="Genomic_DNA"/>
</dbReference>
<gene>
    <name evidence="2" type="ORF">Clacol_004710</name>
</gene>
<organism evidence="2 3">
    <name type="scientific">Clathrus columnatus</name>
    <dbReference type="NCBI Taxonomy" id="1419009"/>
    <lineage>
        <taxon>Eukaryota</taxon>
        <taxon>Fungi</taxon>
        <taxon>Dikarya</taxon>
        <taxon>Basidiomycota</taxon>
        <taxon>Agaricomycotina</taxon>
        <taxon>Agaricomycetes</taxon>
        <taxon>Phallomycetidae</taxon>
        <taxon>Phallales</taxon>
        <taxon>Clathraceae</taxon>
        <taxon>Clathrus</taxon>
    </lineage>
</organism>
<comment type="caution">
    <text evidence="2">The sequence shown here is derived from an EMBL/GenBank/DDBJ whole genome shotgun (WGS) entry which is preliminary data.</text>
</comment>
<keyword evidence="3" id="KW-1185">Reference proteome</keyword>
<accession>A0AAV5A791</accession>
<reference evidence="2" key="1">
    <citation type="submission" date="2021-10" db="EMBL/GenBank/DDBJ databases">
        <title>De novo Genome Assembly of Clathrus columnatus (Basidiomycota, Fungi) Using Illumina and Nanopore Sequence Data.</title>
        <authorList>
            <person name="Ogiso-Tanaka E."/>
            <person name="Itagaki H."/>
            <person name="Hosoya T."/>
            <person name="Hosaka K."/>
        </authorList>
    </citation>
    <scope>NUCLEOTIDE SEQUENCE</scope>
    <source>
        <strain evidence="2">MO-923</strain>
    </source>
</reference>
<protein>
    <submittedName>
        <fullName evidence="2">Uncharacterized protein</fullName>
    </submittedName>
</protein>
<name>A0AAV5A791_9AGAM</name>